<accession>A0A7X0KVL4</accession>
<name>A0A7X0KVL4_9MICO</name>
<dbReference type="InterPro" id="IPR036188">
    <property type="entry name" value="FAD/NAD-bd_sf"/>
</dbReference>
<dbReference type="SUPFAM" id="SSF51905">
    <property type="entry name" value="FAD/NAD(P)-binding domain"/>
    <property type="match status" value="1"/>
</dbReference>
<reference evidence="1 2" key="1">
    <citation type="submission" date="2020-08" db="EMBL/GenBank/DDBJ databases">
        <title>Sequencing the genomes of 1000 actinobacteria strains.</title>
        <authorList>
            <person name="Klenk H.-P."/>
        </authorList>
    </citation>
    <scope>NUCLEOTIDE SEQUENCE [LARGE SCALE GENOMIC DNA]</scope>
    <source>
        <strain evidence="1 2">DSM 12511</strain>
    </source>
</reference>
<dbReference type="AlphaFoldDB" id="A0A7X0KVL4"/>
<dbReference type="RefSeq" id="WP_184751290.1">
    <property type="nucleotide sequence ID" value="NZ_BAAAJR010000011.1"/>
</dbReference>
<dbReference type="Proteomes" id="UP000537775">
    <property type="component" value="Unassembled WGS sequence"/>
</dbReference>
<evidence type="ECO:0000313" key="1">
    <source>
        <dbReference type="EMBL" id="MBB6392194.1"/>
    </source>
</evidence>
<protein>
    <recommendedName>
        <fullName evidence="3">Pyridine nucleotide-disulfide oxidoreductase</fullName>
    </recommendedName>
</protein>
<dbReference type="Gene3D" id="3.50.50.60">
    <property type="entry name" value="FAD/NAD(P)-binding domain"/>
    <property type="match status" value="1"/>
</dbReference>
<comment type="caution">
    <text evidence="1">The sequence shown here is derived from an EMBL/GenBank/DDBJ whole genome shotgun (WGS) entry which is preliminary data.</text>
</comment>
<dbReference type="EMBL" id="JACHML010000001">
    <property type="protein sequence ID" value="MBB6392194.1"/>
    <property type="molecule type" value="Genomic_DNA"/>
</dbReference>
<keyword evidence="2" id="KW-1185">Reference proteome</keyword>
<gene>
    <name evidence="1" type="ORF">HD594_002507</name>
</gene>
<proteinExistence type="predicted"/>
<sequence length="460" mass="49804">MAKATEVGADYLVVGAGAMGMAFADALVDHADVTVAIVDRRHAAGGHWLDAYPFVRLHQASAFYGVASTLLGGGRLQTRGPEKGLQERATAPEVCAYYGRVMDRMLATGRVAFFPGCEYDGDGLFHSRVSGARYDAARARIVDATYLSGEIPATSPPPFVVEDHANVLPVNDLVRLSDVPDQFVIAGSGKTGMDACVWLQQQGVDPDAICWVRPREPWILNRAVVQPDPAIFLGMAADTMEAVRESESADDIFLRLEDRDIMLRIDRSVTPTMAKTPTIASWELDLLRRVDDVVRRGHVRSVGRGRLSFDDGDVAVSPDAVIVHCAAPGLPTRELVPIWEPDAIRPRAVRVGFPCFGAALTGYVEATRTTDEERNDACRPSPYSDTPEDWVEMQIVGGDASLGISRHPDIREWANTTTLNPSRIPADRADDPAVVDAVTRLKASIGPGRARLAELAAAQV</sequence>
<evidence type="ECO:0008006" key="3">
    <source>
        <dbReference type="Google" id="ProtNLM"/>
    </source>
</evidence>
<organism evidence="1 2">
    <name type="scientific">Microbacterium thalassium</name>
    <dbReference type="NCBI Taxonomy" id="362649"/>
    <lineage>
        <taxon>Bacteria</taxon>
        <taxon>Bacillati</taxon>
        <taxon>Actinomycetota</taxon>
        <taxon>Actinomycetes</taxon>
        <taxon>Micrococcales</taxon>
        <taxon>Microbacteriaceae</taxon>
        <taxon>Microbacterium</taxon>
    </lineage>
</organism>
<dbReference type="Pfam" id="PF13450">
    <property type="entry name" value="NAD_binding_8"/>
    <property type="match status" value="1"/>
</dbReference>
<evidence type="ECO:0000313" key="2">
    <source>
        <dbReference type="Proteomes" id="UP000537775"/>
    </source>
</evidence>